<feature type="region of interest" description="Disordered" evidence="1">
    <location>
        <begin position="83"/>
        <end position="189"/>
    </location>
</feature>
<dbReference type="RefSeq" id="WP_338391495.1">
    <property type="nucleotide sequence ID" value="NZ_AP025314.1"/>
</dbReference>
<sequence>MKKIEIGLIASTVLFAMLSFNGVIYSDLLSIASLIALTAVFLKSWVSKSSTGVKEYILKGATVVALSGLLFIPPFVYANDTENPTELKQDKKKKKKKEKKEHSHDGEHKGVHEHKEKKEIPHKEGIDHKLKEKPEAPHKEGREHGNHGEHKEGKGHSEREKKEHAHKEGEGHGGKKEKKEHSHEEGKDE</sequence>
<evidence type="ECO:0000313" key="4">
    <source>
        <dbReference type="Proteomes" id="UP001348817"/>
    </source>
</evidence>
<evidence type="ECO:0000256" key="2">
    <source>
        <dbReference type="SAM" id="Phobius"/>
    </source>
</evidence>
<keyword evidence="2" id="KW-0472">Membrane</keyword>
<name>A0AAU9DAF7_9BACT</name>
<dbReference type="Proteomes" id="UP001348817">
    <property type="component" value="Chromosome"/>
</dbReference>
<keyword evidence="2" id="KW-1133">Transmembrane helix</keyword>
<feature type="transmembrane region" description="Helical" evidence="2">
    <location>
        <begin position="30"/>
        <end position="46"/>
    </location>
</feature>
<organism evidence="3 4">
    <name type="scientific">Fulvitalea axinellae</name>
    <dbReference type="NCBI Taxonomy" id="1182444"/>
    <lineage>
        <taxon>Bacteria</taxon>
        <taxon>Pseudomonadati</taxon>
        <taxon>Bacteroidota</taxon>
        <taxon>Cytophagia</taxon>
        <taxon>Cytophagales</taxon>
        <taxon>Persicobacteraceae</taxon>
        <taxon>Fulvitalea</taxon>
    </lineage>
</organism>
<protein>
    <submittedName>
        <fullName evidence="3">Uncharacterized protein</fullName>
    </submittedName>
</protein>
<proteinExistence type="predicted"/>
<keyword evidence="2" id="KW-0812">Transmembrane</keyword>
<feature type="compositionally biased region" description="Basic and acidic residues" evidence="1">
    <location>
        <begin position="100"/>
        <end position="189"/>
    </location>
</feature>
<dbReference type="AlphaFoldDB" id="A0AAU9DAF7"/>
<feature type="compositionally biased region" description="Basic residues" evidence="1">
    <location>
        <begin position="90"/>
        <end position="99"/>
    </location>
</feature>
<gene>
    <name evidence="3" type="ORF">FUAX_23430</name>
</gene>
<reference evidence="3 4" key="1">
    <citation type="submission" date="2021-12" db="EMBL/GenBank/DDBJ databases">
        <title>Genome sequencing of bacteria with rrn-lacking chromosome and rrn-plasmid.</title>
        <authorList>
            <person name="Anda M."/>
            <person name="Iwasaki W."/>
        </authorList>
    </citation>
    <scope>NUCLEOTIDE SEQUENCE [LARGE SCALE GENOMIC DNA]</scope>
    <source>
        <strain evidence="3 4">DSM 100852</strain>
    </source>
</reference>
<accession>A0AAU9DAF7</accession>
<keyword evidence="4" id="KW-1185">Reference proteome</keyword>
<evidence type="ECO:0000256" key="1">
    <source>
        <dbReference type="SAM" id="MobiDB-lite"/>
    </source>
</evidence>
<feature type="transmembrane region" description="Helical" evidence="2">
    <location>
        <begin position="58"/>
        <end position="77"/>
    </location>
</feature>
<dbReference type="EMBL" id="AP025314">
    <property type="protein sequence ID" value="BDD09911.1"/>
    <property type="molecule type" value="Genomic_DNA"/>
</dbReference>
<evidence type="ECO:0000313" key="3">
    <source>
        <dbReference type="EMBL" id="BDD09911.1"/>
    </source>
</evidence>
<dbReference type="KEGG" id="fax:FUAX_23430"/>